<evidence type="ECO:0000256" key="11">
    <source>
        <dbReference type="SAM" id="Phobius"/>
    </source>
</evidence>
<feature type="transmembrane region" description="Helical" evidence="11">
    <location>
        <begin position="140"/>
        <end position="159"/>
    </location>
</feature>
<name>A0A4R0QXI0_9BIFI</name>
<keyword evidence="8 11" id="KW-0472">Membrane</keyword>
<evidence type="ECO:0000256" key="4">
    <source>
        <dbReference type="ARBA" id="ARBA00022519"/>
    </source>
</evidence>
<keyword evidence="13" id="KW-1185">Reference proteome</keyword>
<reference evidence="12 13" key="1">
    <citation type="submission" date="2018-12" db="EMBL/GenBank/DDBJ databases">
        <title>Alloscrdovia theropitheci sp. nov: a novel taxon from the feces of the bleeding-herat monkey (Theropithecus geleda).</title>
        <authorList>
            <person name="Modesto M."/>
        </authorList>
    </citation>
    <scope>NUCLEOTIDE SEQUENCE [LARGE SCALE GENOMIC DNA]</scope>
    <source>
        <strain evidence="12 13">GLDI4/2</strain>
    </source>
</reference>
<feature type="transmembrane region" description="Helical" evidence="11">
    <location>
        <begin position="338"/>
        <end position="371"/>
    </location>
</feature>
<keyword evidence="4" id="KW-0997">Cell inner membrane</keyword>
<dbReference type="CDD" id="cd06579">
    <property type="entry name" value="TM_PBP1_transp_AraH_like"/>
    <property type="match status" value="1"/>
</dbReference>
<protein>
    <recommendedName>
        <fullName evidence="10">Xylose transport system permease protein XylH</fullName>
    </recommendedName>
</protein>
<keyword evidence="5" id="KW-0762">Sugar transport</keyword>
<dbReference type="AlphaFoldDB" id="A0A4R0QXI0"/>
<dbReference type="NCBIfam" id="NF040906">
    <property type="entry name" value="GguB"/>
    <property type="match status" value="1"/>
</dbReference>
<dbReference type="Pfam" id="PF02653">
    <property type="entry name" value="BPD_transp_2"/>
    <property type="match status" value="1"/>
</dbReference>
<keyword evidence="6 11" id="KW-0812">Transmembrane</keyword>
<evidence type="ECO:0000256" key="1">
    <source>
        <dbReference type="ARBA" id="ARBA00004651"/>
    </source>
</evidence>
<feature type="transmembrane region" description="Helical" evidence="11">
    <location>
        <begin position="257"/>
        <end position="278"/>
    </location>
</feature>
<accession>A0A4R0QXI0</accession>
<evidence type="ECO:0000256" key="5">
    <source>
        <dbReference type="ARBA" id="ARBA00022597"/>
    </source>
</evidence>
<gene>
    <name evidence="12" type="ORF">EJ419_04545</name>
</gene>
<dbReference type="RefSeq" id="WP_131284034.1">
    <property type="nucleotide sequence ID" value="NZ_RXLP01000019.1"/>
</dbReference>
<feature type="transmembrane region" description="Helical" evidence="11">
    <location>
        <begin position="304"/>
        <end position="326"/>
    </location>
</feature>
<evidence type="ECO:0000256" key="8">
    <source>
        <dbReference type="ARBA" id="ARBA00023136"/>
    </source>
</evidence>
<feature type="transmembrane region" description="Helical" evidence="11">
    <location>
        <begin position="31"/>
        <end position="53"/>
    </location>
</feature>
<evidence type="ECO:0000256" key="3">
    <source>
        <dbReference type="ARBA" id="ARBA00022475"/>
    </source>
</evidence>
<proteinExistence type="predicted"/>
<comment type="subcellular location">
    <subcellularLocation>
        <location evidence="1">Cell membrane</location>
        <topology evidence="1">Multi-pass membrane protein</topology>
    </subcellularLocation>
</comment>
<keyword evidence="7 11" id="KW-1133">Transmembrane helix</keyword>
<dbReference type="GO" id="GO:0005886">
    <property type="term" value="C:plasma membrane"/>
    <property type="evidence" value="ECO:0007669"/>
    <property type="project" value="UniProtKB-SubCell"/>
</dbReference>
<evidence type="ECO:0000256" key="9">
    <source>
        <dbReference type="ARBA" id="ARBA00035611"/>
    </source>
</evidence>
<keyword evidence="3" id="KW-1003">Cell membrane</keyword>
<organism evidence="12 13">
    <name type="scientific">Alloscardovia theropitheci</name>
    <dbReference type="NCBI Taxonomy" id="2496842"/>
    <lineage>
        <taxon>Bacteria</taxon>
        <taxon>Bacillati</taxon>
        <taxon>Actinomycetota</taxon>
        <taxon>Actinomycetes</taxon>
        <taxon>Bifidobacteriales</taxon>
        <taxon>Bifidobacteriaceae</taxon>
        <taxon>Alloscardovia</taxon>
    </lineage>
</organism>
<dbReference type="PANTHER" id="PTHR32196">
    <property type="entry name" value="ABC TRANSPORTER PERMEASE PROTEIN YPHD-RELATED-RELATED"/>
    <property type="match status" value="1"/>
</dbReference>
<feature type="transmembrane region" description="Helical" evidence="11">
    <location>
        <begin position="110"/>
        <end position="134"/>
    </location>
</feature>
<evidence type="ECO:0000256" key="10">
    <source>
        <dbReference type="ARBA" id="ARBA00035686"/>
    </source>
</evidence>
<evidence type="ECO:0000313" key="12">
    <source>
        <dbReference type="EMBL" id="TCD54310.1"/>
    </source>
</evidence>
<dbReference type="InterPro" id="IPR001851">
    <property type="entry name" value="ABC_transp_permease"/>
</dbReference>
<evidence type="ECO:0000256" key="7">
    <source>
        <dbReference type="ARBA" id="ARBA00022989"/>
    </source>
</evidence>
<feature type="transmembrane region" description="Helical" evidence="11">
    <location>
        <begin position="225"/>
        <end position="245"/>
    </location>
</feature>
<evidence type="ECO:0000256" key="2">
    <source>
        <dbReference type="ARBA" id="ARBA00022448"/>
    </source>
</evidence>
<feature type="transmembrane region" description="Helical" evidence="11">
    <location>
        <begin position="180"/>
        <end position="205"/>
    </location>
</feature>
<dbReference type="Proteomes" id="UP000291289">
    <property type="component" value="Unassembled WGS sequence"/>
</dbReference>
<comment type="function">
    <text evidence="9">Part of the binding-protein-dependent transport system for D-xylose. Probably responsible for the translocation of the substrate across the membrane.</text>
</comment>
<dbReference type="PANTHER" id="PTHR32196:SF32">
    <property type="entry name" value="XYLOSE TRANSPORT SYSTEM PERMEASE PROTEIN XYLH"/>
    <property type="match status" value="1"/>
</dbReference>
<evidence type="ECO:0000256" key="6">
    <source>
        <dbReference type="ARBA" id="ARBA00022692"/>
    </source>
</evidence>
<sequence length="408" mass="43135">MATETASVTQKTEKKETSTLLSTITGNLRQYGIVGALIVIVIAFQILTGGVLLKPNSFVSLIQQNAYVIILAIGMVMVIIATHIDLSVGSLVAFIGGVCALLMEHYNVNWMVAILVSIVLGLVIGVWNGFWVAYVRIPGFITTLAGMLIFRGLATVIVGESVPITSRDFRGIASNYLPNIFGYAGTMDILTLVVGVAIFALFVFLQFRNRSKVAASGLEPEPMSLTWIKVVVAGLVIGFVTYLLANSGNDTTGGIPIMLVIVGILVVIYNFILTRTVFGRHVYAVGGNRKAARLSGIDDRKVDFFLYIHMGFLSAVAAVCMLSRLASATAQAGMEFEMDAIAACFIGGTAVTGGIGTIPGAVIGAFVMGVINQGLSIMGVDTAIVKTIKGLVLLGAVAVDLMSKRKKG</sequence>
<evidence type="ECO:0000313" key="13">
    <source>
        <dbReference type="Proteomes" id="UP000291289"/>
    </source>
</evidence>
<dbReference type="EMBL" id="RXLP01000019">
    <property type="protein sequence ID" value="TCD54310.1"/>
    <property type="molecule type" value="Genomic_DNA"/>
</dbReference>
<comment type="caution">
    <text evidence="12">The sequence shown here is derived from an EMBL/GenBank/DDBJ whole genome shotgun (WGS) entry which is preliminary data.</text>
</comment>
<keyword evidence="2" id="KW-0813">Transport</keyword>
<dbReference type="OrthoDB" id="3468954at2"/>
<dbReference type="GO" id="GO:0022857">
    <property type="term" value="F:transmembrane transporter activity"/>
    <property type="evidence" value="ECO:0007669"/>
    <property type="project" value="InterPro"/>
</dbReference>
<feature type="transmembrane region" description="Helical" evidence="11">
    <location>
        <begin position="65"/>
        <end position="81"/>
    </location>
</feature>